<dbReference type="InterPro" id="IPR003675">
    <property type="entry name" value="Rce1/LyrA-like_dom"/>
</dbReference>
<dbReference type="GO" id="GO:0080120">
    <property type="term" value="P:CAAX-box protein maturation"/>
    <property type="evidence" value="ECO:0007669"/>
    <property type="project" value="UniProtKB-ARBA"/>
</dbReference>
<sequence>MMSEAVLSFLRPPIVVPIRNPSFLPNWKRRRLKQRSKFSVFVSLDGFFHGIASVFPVVVAPALGFLSVNTRRGREDDLDEDVAGSWIMFNSPTAFNRSVWLRCPSLLFEEGGRMLDGVNKRLVEEERHFVHLDSGRIPVSKEKDGCFEDSVVAYQRVCVRTDDGGVIALDWPDNLDLEKEYGLDTTVLLVPGTTEGSLDRDVRSFLCEVLKYGCFPVVMNPRGCAGSPVISPRLFTAADSDDIATAVRFIKRTRPWTTLMCVGWGYGSNMLTKYLGESGEETSVTAAVCLDNPFDLDEATRSYPHCDALDQKLAHGLVDSLQANKEIFQGKNKGFDVARALSATTVRGFEEAISMISYGFADIREFYSMCSTQNSVRSVRVPLLFIQSDERIAPILSIPHNSIMENPFSSLLMYSCLPSNVIRSGRSSTVWCQHLAIEWLQSVEVSLLSGRHPLLEGVNIPLNLSCNYPLLNNSESEKILSSNSKIKGKYLSTSHNSLTEIHTLKLPQSNDVNYMFEERNHSEPEIASGCETSPTKPLNTNSVIEESSVDVMENDVPSDNENSQILITAAVILNMLDARSGSLDSNQKKMVLTSVERGESLTKALQGAVSETVYEQLVNIIYDLVQTQSTKLGLDELRKLGYHPDIKLDIKSHTQEKVKETSGLEVNDIEGQRNYVIDDKMHGVSAQIYWFRSSTLGDGATSQDKITHNSEVSKPCLEMKHDQMEGNRSEEAHVFKDNVFKYDAVIQSHIVDQPHDNDQMITVTEDNDVTNNEQNKEVRQFVESAKALSVEKDNGRAMLEANQSKNVDRNGEGNENMLKNDSRDGGTMVEDLSVMCSSALLSYHHKNKFQDSCERIISISNNTDNLKMPEKVKAGIQYTDHGQLMGTITKKAMSVVTSPIVPTLNDGRLDHERLVTMLMELGQKGGLFKIFCNIALLWGGIRSATSLTDRLIAYLCIAERPLFQRILGFACMLLMIWSPIAIPLLPNIVLSWETKISYGITGYACLAGLHTSILILIILWGKRIRGYDHPLKQYGLSFPSISKVYCFFRGLIGGTTLVLAVHLVNASLGYAFFVRPPNLPRFSAGATILVKEYGRLAFLFLRGSLIAFCVAVMEELLFRSWLLDEISVDHGYTLAVLISGLSFSLFQRSLSSIPGFLFLSLALSGVKQRDHGSLYIPIGIRTGIMLTIFLIQILRFITYKSSTPFWLAGRHFQHPFDGAVGLSFCIMLAIFLYPQEHLGGQKVQENIQNQMGDA</sequence>
<feature type="domain" description="DUF7750" evidence="4">
    <location>
        <begin position="563"/>
        <end position="626"/>
    </location>
</feature>
<evidence type="ECO:0000256" key="1">
    <source>
        <dbReference type="ARBA" id="ARBA00010884"/>
    </source>
</evidence>
<evidence type="ECO:0008006" key="7">
    <source>
        <dbReference type="Google" id="ProtNLM"/>
    </source>
</evidence>
<keyword evidence="2" id="KW-0472">Membrane</keyword>
<reference evidence="6" key="1">
    <citation type="journal article" date="2016" name="Nature">
        <title>The genome of the seagrass Zostera marina reveals angiosperm adaptation to the sea.</title>
        <authorList>
            <person name="Olsen J.L."/>
            <person name="Rouze P."/>
            <person name="Verhelst B."/>
            <person name="Lin Y.-C."/>
            <person name="Bayer T."/>
            <person name="Collen J."/>
            <person name="Dattolo E."/>
            <person name="De Paoli E."/>
            <person name="Dittami S."/>
            <person name="Maumus F."/>
            <person name="Michel G."/>
            <person name="Kersting A."/>
            <person name="Lauritano C."/>
            <person name="Lohaus R."/>
            <person name="Toepel M."/>
            <person name="Tonon T."/>
            <person name="Vanneste K."/>
            <person name="Amirebrahimi M."/>
            <person name="Brakel J."/>
            <person name="Bostroem C."/>
            <person name="Chovatia M."/>
            <person name="Grimwood J."/>
            <person name="Jenkins J.W."/>
            <person name="Jueterbock A."/>
            <person name="Mraz A."/>
            <person name="Stam W.T."/>
            <person name="Tice H."/>
            <person name="Bornberg-Bauer E."/>
            <person name="Green P.J."/>
            <person name="Pearson G.A."/>
            <person name="Procaccini G."/>
            <person name="Duarte C.M."/>
            <person name="Schmutz J."/>
            <person name="Reusch T.B.H."/>
            <person name="Van de Peer Y."/>
        </authorList>
    </citation>
    <scope>NUCLEOTIDE SEQUENCE [LARGE SCALE GENOMIC DNA]</scope>
    <source>
        <strain evidence="6">cv. Finnish</strain>
    </source>
</reference>
<feature type="transmembrane region" description="Helical" evidence="2">
    <location>
        <begin position="1134"/>
        <end position="1162"/>
    </location>
</feature>
<comment type="similarity">
    <text evidence="1">Belongs to the AB hydrolase superfamily. AB hydrolase 4 family.</text>
</comment>
<keyword evidence="2" id="KW-0812">Transmembrane</keyword>
<dbReference type="EMBL" id="LFYR01002015">
    <property type="protein sequence ID" value="KMZ57882.1"/>
    <property type="molecule type" value="Genomic_DNA"/>
</dbReference>
<dbReference type="Pfam" id="PF24930">
    <property type="entry name" value="DUF7750"/>
    <property type="match status" value="1"/>
</dbReference>
<dbReference type="STRING" id="29655.A0A0K9NP77"/>
<protein>
    <recommendedName>
        <fullName evidence="7">Embryogenesis-associated protein EMB8</fullName>
    </recommendedName>
</protein>
<feature type="domain" description="CAAX prenyl protease 2/Lysostaphin resistance protein A-like" evidence="3">
    <location>
        <begin position="1100"/>
        <end position="1181"/>
    </location>
</feature>
<feature type="transmembrane region" description="Helical" evidence="2">
    <location>
        <begin position="1215"/>
        <end position="1233"/>
    </location>
</feature>
<proteinExistence type="inferred from homology"/>
<keyword evidence="6" id="KW-1185">Reference proteome</keyword>
<dbReference type="OMA" id="PIGTNDI"/>
<feature type="transmembrane region" description="Helical" evidence="2">
    <location>
        <begin position="996"/>
        <end position="1020"/>
    </location>
</feature>
<accession>A0A0K9NP77</accession>
<feature type="transmembrane region" description="Helical" evidence="2">
    <location>
        <begin position="966"/>
        <end position="990"/>
    </location>
</feature>
<gene>
    <name evidence="5" type="ORF">ZOSMA_81G01000</name>
</gene>
<dbReference type="InterPro" id="IPR056652">
    <property type="entry name" value="DUF7750"/>
</dbReference>
<feature type="transmembrane region" description="Helical" evidence="2">
    <location>
        <begin position="1051"/>
        <end position="1073"/>
    </location>
</feature>
<evidence type="ECO:0000313" key="5">
    <source>
        <dbReference type="EMBL" id="KMZ57882.1"/>
    </source>
</evidence>
<evidence type="ECO:0000259" key="3">
    <source>
        <dbReference type="Pfam" id="PF02517"/>
    </source>
</evidence>
<name>A0A0K9NP77_ZOSMR</name>
<feature type="transmembrane region" description="Helical" evidence="2">
    <location>
        <begin position="1093"/>
        <end position="1113"/>
    </location>
</feature>
<dbReference type="GO" id="GO:0004175">
    <property type="term" value="F:endopeptidase activity"/>
    <property type="evidence" value="ECO:0007669"/>
    <property type="project" value="UniProtKB-ARBA"/>
</dbReference>
<evidence type="ECO:0000256" key="2">
    <source>
        <dbReference type="SAM" id="Phobius"/>
    </source>
</evidence>
<feature type="transmembrane region" description="Helical" evidence="2">
    <location>
        <begin position="1174"/>
        <end position="1194"/>
    </location>
</feature>
<dbReference type="Pfam" id="PF02517">
    <property type="entry name" value="Rce1-like"/>
    <property type="match status" value="1"/>
</dbReference>
<dbReference type="OrthoDB" id="5954035at2759"/>
<feature type="transmembrane region" description="Helical" evidence="2">
    <location>
        <begin position="38"/>
        <end position="66"/>
    </location>
</feature>
<dbReference type="SUPFAM" id="SSF53474">
    <property type="entry name" value="alpha/beta-Hydrolases"/>
    <property type="match status" value="1"/>
</dbReference>
<comment type="caution">
    <text evidence="5">The sequence shown here is derived from an EMBL/GenBank/DDBJ whole genome shotgun (WGS) entry which is preliminary data.</text>
</comment>
<dbReference type="InterPro" id="IPR050960">
    <property type="entry name" value="AB_hydrolase_4_sf"/>
</dbReference>
<dbReference type="PANTHER" id="PTHR10794:SF92">
    <property type="entry name" value="EMBRYOGENESIS-ASSOCIATED PROTEIN EMB8"/>
    <property type="match status" value="1"/>
</dbReference>
<dbReference type="PANTHER" id="PTHR10794">
    <property type="entry name" value="ABHYDROLASE DOMAIN-CONTAINING PROTEIN"/>
    <property type="match status" value="1"/>
</dbReference>
<dbReference type="InterPro" id="IPR029058">
    <property type="entry name" value="AB_hydrolase_fold"/>
</dbReference>
<evidence type="ECO:0000259" key="4">
    <source>
        <dbReference type="Pfam" id="PF24930"/>
    </source>
</evidence>
<keyword evidence="2" id="KW-1133">Transmembrane helix</keyword>
<organism evidence="5 6">
    <name type="scientific">Zostera marina</name>
    <name type="common">Eelgrass</name>
    <dbReference type="NCBI Taxonomy" id="29655"/>
    <lineage>
        <taxon>Eukaryota</taxon>
        <taxon>Viridiplantae</taxon>
        <taxon>Streptophyta</taxon>
        <taxon>Embryophyta</taxon>
        <taxon>Tracheophyta</taxon>
        <taxon>Spermatophyta</taxon>
        <taxon>Magnoliopsida</taxon>
        <taxon>Liliopsida</taxon>
        <taxon>Zosteraceae</taxon>
        <taxon>Zostera</taxon>
    </lineage>
</organism>
<dbReference type="Gene3D" id="3.40.50.1820">
    <property type="entry name" value="alpha/beta hydrolase"/>
    <property type="match status" value="1"/>
</dbReference>
<dbReference type="Proteomes" id="UP000036987">
    <property type="component" value="Unassembled WGS sequence"/>
</dbReference>
<evidence type="ECO:0000313" key="6">
    <source>
        <dbReference type="Proteomes" id="UP000036987"/>
    </source>
</evidence>
<dbReference type="AlphaFoldDB" id="A0A0K9NP77"/>